<reference evidence="6 7" key="1">
    <citation type="submission" date="2018-11" db="EMBL/GenBank/DDBJ databases">
        <title>Complete genome sequence of Nocardioides baekrokdamisoli strain KCTC 39748.</title>
        <authorList>
            <person name="Kang S.W."/>
            <person name="Lee K.C."/>
            <person name="Kim K.K."/>
            <person name="Kim J.S."/>
            <person name="Kim D.S."/>
            <person name="Ko S.H."/>
            <person name="Yang S.H."/>
            <person name="Shin Y.K."/>
            <person name="Lee J.S."/>
        </authorList>
    </citation>
    <scope>NUCLEOTIDE SEQUENCE [LARGE SCALE GENOMIC DNA]</scope>
    <source>
        <strain evidence="6 7">KCTC 39748</strain>
    </source>
</reference>
<dbReference type="InterPro" id="IPR050723">
    <property type="entry name" value="CFA/CMAS"/>
</dbReference>
<keyword evidence="2" id="KW-0489">Methyltransferase</keyword>
<evidence type="ECO:0000256" key="3">
    <source>
        <dbReference type="ARBA" id="ARBA00022679"/>
    </source>
</evidence>
<dbReference type="CDD" id="cd02440">
    <property type="entry name" value="AdoMet_MTases"/>
    <property type="match status" value="1"/>
</dbReference>
<evidence type="ECO:0000256" key="2">
    <source>
        <dbReference type="ARBA" id="ARBA00022603"/>
    </source>
</evidence>
<gene>
    <name evidence="6" type="primary">cfa_1</name>
    <name evidence="6" type="ORF">Back2_11490</name>
</gene>
<evidence type="ECO:0000313" key="6">
    <source>
        <dbReference type="EMBL" id="BBH16862.1"/>
    </source>
</evidence>
<dbReference type="AlphaFoldDB" id="A0A3G9IEY9"/>
<proteinExistence type="inferred from homology"/>
<dbReference type="EMBL" id="AP019307">
    <property type="protein sequence ID" value="BBH16862.1"/>
    <property type="molecule type" value="Genomic_DNA"/>
</dbReference>
<sequence length="417" mass="46408">MTITNLAPARVRIDLDPIDSGLSTAISARVARALFVRAVSGLDVSVHLEGRTYGRGGPEMIIRRPDEFFARLGRDKNIGFGEAYLSGAWDAPDLASFLTVLCARIATLVPAPLRALRGAVVPRPPRDERGAQDDTQRVIAHHYDLSNDLFALFLDPTLMYSAALFRTDESGRPITGDDLETAQIRKIDAMLDLAEVGEGTRLLEIGSGWGALAIRAARRGAIVRTITLSTEQRDLAIGRVAAAGLADRIGVELCDYRDVRGTYDAVISVEMIEAVGWRYWSSYFQTIDRVLAPGGRVAIQAITMPHARMRATRETYTWITKYIFPGGFLPSVTALKQVTERDTRLRLRSSTSLGSHYAETLRQWDQRFLAARADWTRLGFDETFGRLWHFYLSYSRAGFASAYLDDLQLLFTRDAAR</sequence>
<dbReference type="RefSeq" id="WP_125567572.1">
    <property type="nucleotide sequence ID" value="NZ_AP019307.1"/>
</dbReference>
<dbReference type="PIRSF" id="PIRSF003085">
    <property type="entry name" value="CMAS"/>
    <property type="match status" value="1"/>
</dbReference>
<dbReference type="PANTHER" id="PTHR43667">
    <property type="entry name" value="CYCLOPROPANE-FATTY-ACYL-PHOSPHOLIPID SYNTHASE"/>
    <property type="match status" value="1"/>
</dbReference>
<keyword evidence="7" id="KW-1185">Reference proteome</keyword>
<dbReference type="GO" id="GO:0032259">
    <property type="term" value="P:methylation"/>
    <property type="evidence" value="ECO:0007669"/>
    <property type="project" value="UniProtKB-KW"/>
</dbReference>
<dbReference type="InterPro" id="IPR003333">
    <property type="entry name" value="CMAS"/>
</dbReference>
<evidence type="ECO:0000256" key="4">
    <source>
        <dbReference type="ARBA" id="ARBA00022691"/>
    </source>
</evidence>
<keyword evidence="3" id="KW-0808">Transferase</keyword>
<evidence type="ECO:0000256" key="5">
    <source>
        <dbReference type="ARBA" id="ARBA00023098"/>
    </source>
</evidence>
<evidence type="ECO:0000313" key="7">
    <source>
        <dbReference type="Proteomes" id="UP000271573"/>
    </source>
</evidence>
<dbReference type="SUPFAM" id="SSF53335">
    <property type="entry name" value="S-adenosyl-L-methionine-dependent methyltransferases"/>
    <property type="match status" value="1"/>
</dbReference>
<dbReference type="GO" id="GO:0008610">
    <property type="term" value="P:lipid biosynthetic process"/>
    <property type="evidence" value="ECO:0007669"/>
    <property type="project" value="InterPro"/>
</dbReference>
<dbReference type="Pfam" id="PF02353">
    <property type="entry name" value="CMAS"/>
    <property type="match status" value="1"/>
</dbReference>
<dbReference type="GO" id="GO:0008168">
    <property type="term" value="F:methyltransferase activity"/>
    <property type="evidence" value="ECO:0007669"/>
    <property type="project" value="UniProtKB-KW"/>
</dbReference>
<dbReference type="OrthoDB" id="9782855at2"/>
<keyword evidence="5" id="KW-0443">Lipid metabolism</keyword>
<comment type="similarity">
    <text evidence="1">Belongs to the CFA/CMAS family.</text>
</comment>
<dbReference type="KEGG" id="nbe:Back2_11490"/>
<dbReference type="PANTHER" id="PTHR43667:SF2">
    <property type="entry name" value="FATTY ACID C-METHYL TRANSFERASE"/>
    <property type="match status" value="1"/>
</dbReference>
<protein>
    <submittedName>
        <fullName evidence="6">Cyclopropane-fatty-acyl-phospholipid synthase</fullName>
    </submittedName>
</protein>
<name>A0A3G9IEY9_9ACTN</name>
<dbReference type="InterPro" id="IPR029063">
    <property type="entry name" value="SAM-dependent_MTases_sf"/>
</dbReference>
<dbReference type="Proteomes" id="UP000271573">
    <property type="component" value="Chromosome"/>
</dbReference>
<keyword evidence="4" id="KW-0949">S-adenosyl-L-methionine</keyword>
<accession>A0A3G9IEY9</accession>
<dbReference type="Gene3D" id="3.40.50.150">
    <property type="entry name" value="Vaccinia Virus protein VP39"/>
    <property type="match status" value="1"/>
</dbReference>
<evidence type="ECO:0000256" key="1">
    <source>
        <dbReference type="ARBA" id="ARBA00010815"/>
    </source>
</evidence>
<organism evidence="6 7">
    <name type="scientific">Nocardioides baekrokdamisoli</name>
    <dbReference type="NCBI Taxonomy" id="1804624"/>
    <lineage>
        <taxon>Bacteria</taxon>
        <taxon>Bacillati</taxon>
        <taxon>Actinomycetota</taxon>
        <taxon>Actinomycetes</taxon>
        <taxon>Propionibacteriales</taxon>
        <taxon>Nocardioidaceae</taxon>
        <taxon>Nocardioides</taxon>
    </lineage>
</organism>